<protein>
    <submittedName>
        <fullName evidence="1">Uncharacterized protein</fullName>
    </submittedName>
</protein>
<dbReference type="InterPro" id="IPR038146">
    <property type="entry name" value="933W_put_Xis_sf"/>
</dbReference>
<dbReference type="Gene3D" id="1.10.1660.60">
    <property type="entry name" value="Putative excisionased domain DUF1233"/>
    <property type="match status" value="1"/>
</dbReference>
<organism evidence="1 2">
    <name type="scientific">Pegethrix bostrychoides GSE-TBD4-15B</name>
    <dbReference type="NCBI Taxonomy" id="2839662"/>
    <lineage>
        <taxon>Bacteria</taxon>
        <taxon>Bacillati</taxon>
        <taxon>Cyanobacteriota</taxon>
        <taxon>Cyanophyceae</taxon>
        <taxon>Oculatellales</taxon>
        <taxon>Oculatellaceae</taxon>
        <taxon>Pegethrix</taxon>
    </lineage>
</organism>
<accession>A0A951PB50</accession>
<reference evidence="1" key="1">
    <citation type="submission" date="2021-05" db="EMBL/GenBank/DDBJ databases">
        <authorList>
            <person name="Pietrasiak N."/>
            <person name="Ward R."/>
            <person name="Stajich J.E."/>
            <person name="Kurbessoian T."/>
        </authorList>
    </citation>
    <scope>NUCLEOTIDE SEQUENCE</scope>
    <source>
        <strain evidence="1">GSE-TBD4-15B</strain>
    </source>
</reference>
<gene>
    <name evidence="1" type="ORF">KME07_12720</name>
</gene>
<evidence type="ECO:0000313" key="2">
    <source>
        <dbReference type="Proteomes" id="UP000707356"/>
    </source>
</evidence>
<reference evidence="1" key="2">
    <citation type="journal article" date="2022" name="Microbiol. Resour. Announc.">
        <title>Metagenome Sequencing to Explore Phylogenomics of Terrestrial Cyanobacteria.</title>
        <authorList>
            <person name="Ward R.D."/>
            <person name="Stajich J.E."/>
            <person name="Johansen J.R."/>
            <person name="Huntemann M."/>
            <person name="Clum A."/>
            <person name="Foster B."/>
            <person name="Foster B."/>
            <person name="Roux S."/>
            <person name="Palaniappan K."/>
            <person name="Varghese N."/>
            <person name="Mukherjee S."/>
            <person name="Reddy T.B.K."/>
            <person name="Daum C."/>
            <person name="Copeland A."/>
            <person name="Chen I.A."/>
            <person name="Ivanova N.N."/>
            <person name="Kyrpides N.C."/>
            <person name="Shapiro N."/>
            <person name="Eloe-Fadrosh E.A."/>
            <person name="Pietrasiak N."/>
        </authorList>
    </citation>
    <scope>NUCLEOTIDE SEQUENCE</scope>
    <source>
        <strain evidence="1">GSE-TBD4-15B</strain>
    </source>
</reference>
<dbReference type="EMBL" id="JAHHHV010000067">
    <property type="protein sequence ID" value="MBW4466281.1"/>
    <property type="molecule type" value="Genomic_DNA"/>
</dbReference>
<sequence>MNSPNAILPNSPEPFRFVKKREISKLTGLSGDTLKKYRLSGILCEDIHWIRVNTKLVLYNVPLIMDWLQNINDPAAHQRAVESYLSTLLSNQKKRR</sequence>
<comment type="caution">
    <text evidence="1">The sequence shown here is derived from an EMBL/GenBank/DDBJ whole genome shotgun (WGS) entry which is preliminary data.</text>
</comment>
<evidence type="ECO:0000313" key="1">
    <source>
        <dbReference type="EMBL" id="MBW4466281.1"/>
    </source>
</evidence>
<name>A0A951PB50_9CYAN</name>
<dbReference type="AlphaFoldDB" id="A0A951PB50"/>
<dbReference type="Proteomes" id="UP000707356">
    <property type="component" value="Unassembled WGS sequence"/>
</dbReference>
<proteinExistence type="predicted"/>